<dbReference type="PROSITE" id="PS50943">
    <property type="entry name" value="HTH_CROC1"/>
    <property type="match status" value="1"/>
</dbReference>
<dbReference type="GO" id="GO:0003677">
    <property type="term" value="F:DNA binding"/>
    <property type="evidence" value="ECO:0007669"/>
    <property type="project" value="UniProtKB-KW"/>
</dbReference>
<dbReference type="AlphaFoldDB" id="A9U711"/>
<dbReference type="InterPro" id="IPR010982">
    <property type="entry name" value="Lambda_DNA-bd_dom_sf"/>
</dbReference>
<dbReference type="CDD" id="cd01392">
    <property type="entry name" value="HTH_LacI"/>
    <property type="match status" value="1"/>
</dbReference>
<dbReference type="PANTHER" id="PTHR30146">
    <property type="entry name" value="LACI-RELATED TRANSCRIPTIONAL REPRESSOR"/>
    <property type="match status" value="1"/>
</dbReference>
<keyword evidence="1" id="KW-0805">Transcription regulation</keyword>
<dbReference type="Pfam" id="PF00356">
    <property type="entry name" value="LacI"/>
    <property type="match status" value="1"/>
</dbReference>
<dbReference type="PANTHER" id="PTHR30146:SF109">
    <property type="entry name" value="HTH-TYPE TRANSCRIPTIONAL REGULATOR GALS"/>
    <property type="match status" value="1"/>
</dbReference>
<gene>
    <name evidence="7" type="ORF">PHYPADRAFT_103647</name>
</gene>
<organism>
    <name type="scientific">Physcomitrium patens</name>
    <name type="common">Spreading-leaved earth moss</name>
    <name type="synonym">Physcomitrella patens</name>
    <dbReference type="NCBI Taxonomy" id="3218"/>
    <lineage>
        <taxon>Eukaryota</taxon>
        <taxon>Viridiplantae</taxon>
        <taxon>Streptophyta</taxon>
        <taxon>Embryophyta</taxon>
        <taxon>Bryophyta</taxon>
        <taxon>Bryophytina</taxon>
        <taxon>Bryopsida</taxon>
        <taxon>Funariidae</taxon>
        <taxon>Funariales</taxon>
        <taxon>Funariaceae</taxon>
        <taxon>Physcomitrium</taxon>
    </lineage>
</organism>
<dbReference type="SUPFAM" id="SSF53822">
    <property type="entry name" value="Periplasmic binding protein-like I"/>
    <property type="match status" value="1"/>
</dbReference>
<feature type="region of interest" description="Disordered" evidence="4">
    <location>
        <begin position="1"/>
        <end position="23"/>
    </location>
</feature>
<evidence type="ECO:0000259" key="6">
    <source>
        <dbReference type="PROSITE" id="PS50943"/>
    </source>
</evidence>
<dbReference type="HOGENOM" id="CLU_1047308_0_0_1"/>
<keyword evidence="3" id="KW-0804">Transcription</keyword>
<dbReference type="SUPFAM" id="SSF47413">
    <property type="entry name" value="lambda repressor-like DNA-binding domains"/>
    <property type="match status" value="1"/>
</dbReference>
<dbReference type="SMART" id="SM00354">
    <property type="entry name" value="HTH_LACI"/>
    <property type="match status" value="1"/>
</dbReference>
<evidence type="ECO:0000256" key="4">
    <source>
        <dbReference type="SAM" id="MobiDB-lite"/>
    </source>
</evidence>
<evidence type="ECO:0000256" key="2">
    <source>
        <dbReference type="ARBA" id="ARBA00023125"/>
    </source>
</evidence>
<dbReference type="EMBL" id="DS546297">
    <property type="protein sequence ID" value="EDQ48543.1"/>
    <property type="molecule type" value="Genomic_DNA"/>
</dbReference>
<dbReference type="PROSITE" id="PS50932">
    <property type="entry name" value="HTH_LACI_2"/>
    <property type="match status" value="1"/>
</dbReference>
<accession>A9U711</accession>
<dbReference type="Gene3D" id="3.40.50.2300">
    <property type="match status" value="1"/>
</dbReference>
<sequence length="266" mass="29665">MDSSKTGDRQPTASAVNPSGKEMAAPAKQVLSLDLGCLVKWERSQKWYSCCILPSIPYQRDRQVKGPKHGKRYMERVITVGPTIHDVARLAGTSKSTVSRYLNGQQVKKATQEALDKAIKELNFHRNANARRLVLDRTNSIAVVVDNISNIFYSGIIRGIEGVANLKGYNCTFLSWTSNYAEEISFLNLLYEGQVDGVILFIAREDGDFNAYKGMVTERYYNTNCFQPKGMMLTLSHSWCIGLILYASQEAAEYAAELGLSELLEG</sequence>
<protein>
    <submittedName>
        <fullName evidence="7">Predicted protein</fullName>
    </submittedName>
</protein>
<feature type="domain" description="HTH cro/C1-type" evidence="6">
    <location>
        <begin position="83"/>
        <end position="122"/>
    </location>
</feature>
<evidence type="ECO:0000256" key="3">
    <source>
        <dbReference type="ARBA" id="ARBA00023163"/>
    </source>
</evidence>
<dbReference type="GO" id="GO:0006355">
    <property type="term" value="P:regulation of DNA-templated transcription"/>
    <property type="evidence" value="ECO:0007669"/>
    <property type="project" value="InterPro"/>
</dbReference>
<evidence type="ECO:0000313" key="7">
    <source>
        <dbReference type="EMBL" id="EDQ48543.1"/>
    </source>
</evidence>
<evidence type="ECO:0000256" key="1">
    <source>
        <dbReference type="ARBA" id="ARBA00023015"/>
    </source>
</evidence>
<keyword evidence="2" id="KW-0238">DNA-binding</keyword>
<dbReference type="InterPro" id="IPR000843">
    <property type="entry name" value="HTH_LacI"/>
</dbReference>
<feature type="domain" description="HTH lacI-type" evidence="5">
    <location>
        <begin position="82"/>
        <end position="135"/>
    </location>
</feature>
<proteinExistence type="predicted"/>
<name>A9U711_PHYPA</name>
<reference evidence="7" key="1">
    <citation type="journal article" date="2008" name="Science">
        <title>The Physcomitrella genome reveals evolutionary insights into the conquest of land by plants.</title>
        <authorList>
            <person name="Rensing S."/>
            <person name="Lang D."/>
            <person name="Zimmer A."/>
            <person name="Terry A."/>
            <person name="Salamov A."/>
            <person name="Shapiro H."/>
            <person name="Nishiyama T."/>
            <person name="Perroud P.-F."/>
            <person name="Lindquist E."/>
            <person name="Kamisugi Y."/>
            <person name="Tanahashi T."/>
            <person name="Sakakibara K."/>
            <person name="Fujita T."/>
            <person name="Oishi K."/>
            <person name="Shin-I T."/>
            <person name="Kuroki Y."/>
            <person name="Toyoda A."/>
            <person name="Suzuki Y."/>
            <person name="Hashimoto A."/>
            <person name="Yamaguchi K."/>
            <person name="Sugano A."/>
            <person name="Kohara Y."/>
            <person name="Fujiyama A."/>
            <person name="Anterola A."/>
            <person name="Aoki S."/>
            <person name="Ashton N."/>
            <person name="Barbazuk W.B."/>
            <person name="Barker E."/>
            <person name="Bennetzen J."/>
            <person name="Bezanilla M."/>
            <person name="Blankenship R."/>
            <person name="Cho S.H."/>
            <person name="Dutcher S."/>
            <person name="Estelle M."/>
            <person name="Fawcett J.A."/>
            <person name="Gundlach H."/>
            <person name="Hanada K."/>
            <person name="Heyl A."/>
            <person name="Hicks K.A."/>
            <person name="Hugh J."/>
            <person name="Lohr M."/>
            <person name="Mayer K."/>
            <person name="Melkozernov A."/>
            <person name="Murata T."/>
            <person name="Nelson D."/>
            <person name="Pils B."/>
            <person name="Prigge M."/>
            <person name="Reiss B."/>
            <person name="Renner T."/>
            <person name="Rombauts S."/>
            <person name="Rushton P."/>
            <person name="Sanderfoot A."/>
            <person name="Schween G."/>
            <person name="Shiu S.-H."/>
            <person name="Stueber K."/>
            <person name="Theodoulou F.L."/>
            <person name="Tu H."/>
            <person name="Van de Peer Y."/>
            <person name="Verrier P.J."/>
            <person name="Waters E."/>
            <person name="Wood A."/>
            <person name="Yang L."/>
            <person name="Cove D."/>
            <person name="Cuming A."/>
            <person name="Hasebe M."/>
            <person name="Lucas S."/>
            <person name="Mishler D.B."/>
            <person name="Reski R."/>
            <person name="Grigoriev I."/>
            <person name="Quatrano R.S."/>
            <person name="Boore J.L."/>
        </authorList>
    </citation>
    <scope>NUCLEOTIDE SEQUENCE [LARGE SCALE GENOMIC DNA]</scope>
</reference>
<evidence type="ECO:0000259" key="5">
    <source>
        <dbReference type="PROSITE" id="PS50932"/>
    </source>
</evidence>
<dbReference type="Gene3D" id="1.10.260.40">
    <property type="entry name" value="lambda repressor-like DNA-binding domains"/>
    <property type="match status" value="1"/>
</dbReference>
<dbReference type="InterPro" id="IPR028082">
    <property type="entry name" value="Peripla_BP_I"/>
</dbReference>
<dbReference type="InterPro" id="IPR001387">
    <property type="entry name" value="Cro/C1-type_HTH"/>
</dbReference>